<dbReference type="GO" id="GO:0008237">
    <property type="term" value="F:metallopeptidase activity"/>
    <property type="evidence" value="ECO:0007669"/>
    <property type="project" value="UniProtKB-KW"/>
</dbReference>
<evidence type="ECO:0000256" key="28">
    <source>
        <dbReference type="PIRSR" id="PIRSR601548-3"/>
    </source>
</evidence>
<evidence type="ECO:0000256" key="24">
    <source>
        <dbReference type="ARBA" id="ARBA00049305"/>
    </source>
</evidence>
<dbReference type="GO" id="GO:0008241">
    <property type="term" value="F:peptidyl-dipeptidase activity"/>
    <property type="evidence" value="ECO:0007669"/>
    <property type="project" value="UniProtKB-EC"/>
</dbReference>
<evidence type="ECO:0000313" key="34">
    <source>
        <dbReference type="Ensembl" id="ENSCLAP00000007372.1"/>
    </source>
</evidence>
<keyword evidence="9 32" id="KW-0482">Metalloprotease</keyword>
<reference evidence="34" key="1">
    <citation type="submission" date="2025-08" db="UniProtKB">
        <authorList>
            <consortium name="Ensembl"/>
        </authorList>
    </citation>
    <scope>IDENTIFICATION</scope>
</reference>
<evidence type="ECO:0000256" key="14">
    <source>
        <dbReference type="ARBA" id="ARBA00039858"/>
    </source>
</evidence>
<dbReference type="GO" id="GO:0001669">
    <property type="term" value="C:acrosomal vesicle"/>
    <property type="evidence" value="ECO:0007669"/>
    <property type="project" value="Ensembl"/>
</dbReference>
<keyword evidence="35" id="KW-1185">Reference proteome</keyword>
<evidence type="ECO:0000313" key="35">
    <source>
        <dbReference type="Proteomes" id="UP000694398"/>
    </source>
</evidence>
<evidence type="ECO:0000256" key="16">
    <source>
        <dbReference type="ARBA" id="ARBA00047529"/>
    </source>
</evidence>
<dbReference type="SUPFAM" id="SSF55486">
    <property type="entry name" value="Metalloproteases ('zincins'), catalytic domain"/>
    <property type="match status" value="1"/>
</dbReference>
<feature type="transmembrane region" description="Helical" evidence="33">
    <location>
        <begin position="655"/>
        <end position="676"/>
    </location>
</feature>
<feature type="glycosylation site" description="N-linked (GlcNAc...) asparagine; partial" evidence="26">
    <location>
        <position position="535"/>
    </location>
</feature>
<keyword evidence="33" id="KW-1133">Transmembrane helix</keyword>
<feature type="binding site" evidence="30">
    <location>
        <position position="336"/>
    </location>
    <ligand>
        <name>Zn(2+)</name>
        <dbReference type="ChEBI" id="CHEBI:29105"/>
        <label>2</label>
        <note>catalytic</note>
    </ligand>
</feature>
<evidence type="ECO:0000256" key="6">
    <source>
        <dbReference type="ARBA" id="ARBA00022729"/>
    </source>
</evidence>
<comment type="catalytic activity">
    <reaction evidence="20">
        <text>Met-enkephalin + H2O = L-phenylalanyl-L-methionine + L-tyrosylglycylglycine</text>
        <dbReference type="Rhea" id="RHEA:71483"/>
        <dbReference type="ChEBI" id="CHEBI:15377"/>
        <dbReference type="ChEBI" id="CHEBI:189868"/>
        <dbReference type="ChEBI" id="CHEBI:190708"/>
        <dbReference type="ChEBI" id="CHEBI:190709"/>
    </reaction>
    <physiologicalReaction direction="left-to-right" evidence="20">
        <dbReference type="Rhea" id="RHEA:71484"/>
    </physiologicalReaction>
</comment>
<comment type="catalytic activity">
    <reaction evidence="17">
        <text>substance P + H2O = L-Phe-L-Phe-Gly-L-Leu-L-Met-NH2 + substance P(1-6)</text>
        <dbReference type="Rhea" id="RHEA:71471"/>
        <dbReference type="ChEBI" id="CHEBI:15377"/>
        <dbReference type="ChEBI" id="CHEBI:190692"/>
        <dbReference type="ChEBI" id="CHEBI:190696"/>
        <dbReference type="ChEBI" id="CHEBI:190697"/>
    </reaction>
    <physiologicalReaction direction="left-to-right" evidence="17">
        <dbReference type="Rhea" id="RHEA:71472"/>
    </physiologicalReaction>
</comment>
<evidence type="ECO:0000256" key="21">
    <source>
        <dbReference type="ARBA" id="ARBA00048231"/>
    </source>
</evidence>
<evidence type="ECO:0000256" key="31">
    <source>
        <dbReference type="PROSITE-ProRule" id="PRU01355"/>
    </source>
</evidence>
<evidence type="ECO:0000256" key="5">
    <source>
        <dbReference type="ARBA" id="ARBA00022723"/>
    </source>
</evidence>
<dbReference type="GO" id="GO:0003084">
    <property type="term" value="P:positive regulation of systemic arterial blood pressure"/>
    <property type="evidence" value="ECO:0007669"/>
    <property type="project" value="TreeGrafter"/>
</dbReference>
<dbReference type="PROSITE" id="PS52011">
    <property type="entry name" value="PEPTIDASE_M2"/>
    <property type="match status" value="1"/>
</dbReference>
<dbReference type="OMA" id="FYRQIHG"/>
<evidence type="ECO:0000256" key="32">
    <source>
        <dbReference type="RuleBase" id="RU361144"/>
    </source>
</evidence>
<feature type="disulfide bond" evidence="29">
    <location>
        <begin position="72"/>
        <end position="78"/>
    </location>
</feature>
<evidence type="ECO:0000256" key="2">
    <source>
        <dbReference type="ARBA" id="ARBA00008139"/>
    </source>
</evidence>
<comment type="catalytic activity">
    <reaction evidence="24">
        <text>bradykinin + H2O = L-Phe-L-Arg + bradykinin(1-7)</text>
        <dbReference type="Rhea" id="RHEA:71451"/>
        <dbReference type="ChEBI" id="CHEBI:15377"/>
        <dbReference type="ChEBI" id="CHEBI:132988"/>
        <dbReference type="ChEBI" id="CHEBI:133147"/>
        <dbReference type="ChEBI" id="CHEBI:147352"/>
    </reaction>
    <physiologicalReaction direction="left-to-right" evidence="24">
        <dbReference type="Rhea" id="RHEA:71452"/>
    </physiologicalReaction>
</comment>
<comment type="catalytic activity">
    <reaction evidence="21">
        <text>Leu-enkephalin + H2O = L-tyrosylglycylglycine + L-phenylalanyl-L-leucine</text>
        <dbReference type="Rhea" id="RHEA:71487"/>
        <dbReference type="ChEBI" id="CHEBI:15377"/>
        <dbReference type="ChEBI" id="CHEBI:190689"/>
        <dbReference type="ChEBI" id="CHEBI:190708"/>
        <dbReference type="ChEBI" id="CHEBI:190710"/>
    </reaction>
    <physiologicalReaction direction="left-to-right" evidence="21">
        <dbReference type="Rhea" id="RHEA:71488"/>
    </physiologicalReaction>
</comment>
<dbReference type="PANTHER" id="PTHR10514:SF41">
    <property type="entry name" value="ANGIOTENSIN-CONVERTING ENZYME-LIKE PROTEIN ACE3"/>
    <property type="match status" value="1"/>
</dbReference>
<keyword evidence="7 32" id="KW-0378">Hydrolase</keyword>
<dbReference type="AlphaFoldDB" id="A0A8C2V1I7"/>
<proteinExistence type="inferred from homology"/>
<reference evidence="34" key="2">
    <citation type="submission" date="2025-09" db="UniProtKB">
        <authorList>
            <consortium name="Ensembl"/>
        </authorList>
    </citation>
    <scope>IDENTIFICATION</scope>
</reference>
<dbReference type="PANTHER" id="PTHR10514">
    <property type="entry name" value="ANGIOTENSIN-CONVERTING ENZYME"/>
    <property type="match status" value="1"/>
</dbReference>
<dbReference type="GO" id="GO:0005886">
    <property type="term" value="C:plasma membrane"/>
    <property type="evidence" value="ECO:0007669"/>
    <property type="project" value="TreeGrafter"/>
</dbReference>
<evidence type="ECO:0000256" key="23">
    <source>
        <dbReference type="ARBA" id="ARBA00049273"/>
    </source>
</evidence>
<comment type="catalytic activity">
    <reaction evidence="12">
        <text>Release of a C-terminal dipeptide, oligopeptide-|-Xaa-Yaa, when Xaa is not Pro, and Yaa is neither Asp nor Glu. Thus, conversion of angiotensin I to angiotensin II, with increase in vasoconstrictor activity, but no action on angiotensin II.</text>
        <dbReference type="EC" id="3.4.15.1"/>
    </reaction>
</comment>
<evidence type="ECO:0000256" key="17">
    <source>
        <dbReference type="ARBA" id="ARBA00047629"/>
    </source>
</evidence>
<dbReference type="EC" id="3.4.-.-" evidence="32"/>
<dbReference type="Gene3D" id="1.10.1370.30">
    <property type="match status" value="1"/>
</dbReference>
<evidence type="ECO:0000256" key="11">
    <source>
        <dbReference type="ARBA" id="ARBA00023180"/>
    </source>
</evidence>
<keyword evidence="6" id="KW-0732">Signal</keyword>
<evidence type="ECO:0000256" key="7">
    <source>
        <dbReference type="ARBA" id="ARBA00022801"/>
    </source>
</evidence>
<organism evidence="34 35">
    <name type="scientific">Chinchilla lanigera</name>
    <name type="common">Long-tailed chinchilla</name>
    <name type="synonym">Chinchilla villidera</name>
    <dbReference type="NCBI Taxonomy" id="34839"/>
    <lineage>
        <taxon>Eukaryota</taxon>
        <taxon>Metazoa</taxon>
        <taxon>Chordata</taxon>
        <taxon>Craniata</taxon>
        <taxon>Vertebrata</taxon>
        <taxon>Euteleostomi</taxon>
        <taxon>Mammalia</taxon>
        <taxon>Eutheria</taxon>
        <taxon>Euarchontoglires</taxon>
        <taxon>Glires</taxon>
        <taxon>Rodentia</taxon>
        <taxon>Hystricomorpha</taxon>
        <taxon>Chinchillidae</taxon>
        <taxon>Chinchilla</taxon>
    </lineage>
</organism>
<dbReference type="Pfam" id="PF01401">
    <property type="entry name" value="Peptidase_M2"/>
    <property type="match status" value="2"/>
</dbReference>
<dbReference type="GO" id="GO:1903522">
    <property type="term" value="P:regulation of blood circulation"/>
    <property type="evidence" value="ECO:0007669"/>
    <property type="project" value="UniProtKB-ARBA"/>
</dbReference>
<evidence type="ECO:0000256" key="10">
    <source>
        <dbReference type="ARBA" id="ARBA00023157"/>
    </source>
</evidence>
<evidence type="ECO:0000256" key="19">
    <source>
        <dbReference type="ARBA" id="ARBA00047862"/>
    </source>
</evidence>
<feature type="binding site" evidence="30">
    <location>
        <position position="332"/>
    </location>
    <ligand>
        <name>Zn(2+)</name>
        <dbReference type="ChEBI" id="CHEBI:29105"/>
        <label>2</label>
        <note>catalytic</note>
    </ligand>
</feature>
<feature type="disulfide bond" evidence="29 31">
    <location>
        <begin position="301"/>
        <end position="319"/>
    </location>
</feature>
<feature type="binding site" evidence="27">
    <location>
        <position position="144"/>
    </location>
    <ligand>
        <name>chloride</name>
        <dbReference type="ChEBI" id="CHEBI:17996"/>
        <label>1</label>
    </ligand>
</feature>
<evidence type="ECO:0000256" key="33">
    <source>
        <dbReference type="SAM" id="Phobius"/>
    </source>
</evidence>
<comment type="similarity">
    <text evidence="2 31 32">Belongs to the peptidase M2 family.</text>
</comment>
<comment type="subunit">
    <text evidence="15">Monomer and homodimer; homodimerizes following binding to an inhibitor. Interacts with calmodulin (CALM1, CALM2 or CALM3); interaction takes place in the cytoplasmic region and regulates phosphorylation and proteolytic cleavage.</text>
</comment>
<comment type="caution">
    <text evidence="31">Lacks conserved residue(s) required for the propagation of feature annotation.</text>
</comment>
<feature type="binding site" evidence="27">
    <location>
        <position position="471"/>
    </location>
    <ligand>
        <name>chloride</name>
        <dbReference type="ChEBI" id="CHEBI:17996"/>
        <label>1</label>
    </ligand>
</feature>
<keyword evidence="10 29" id="KW-1015">Disulfide bond</keyword>
<name>A0A8C2V1I7_CHILA</name>
<keyword evidence="5 28" id="KW-0479">Metal-binding</keyword>
<evidence type="ECO:0000256" key="25">
    <source>
        <dbReference type="ARBA" id="ARBA00049470"/>
    </source>
</evidence>
<evidence type="ECO:0000256" key="22">
    <source>
        <dbReference type="ARBA" id="ARBA00049116"/>
    </source>
</evidence>
<sequence length="689" mass="79306">MLQKELERSQFMKYFGTRAHLFKIAQFQDPAVKRMLSKLQDIGKAALPEDELWEYNKLLAYMETTYSLAEVCLDEGPCMPLEPDLEEIMATSRDQKELLWAWEGWRDSVGRQIRPIFWRYVQLSNKVAQLNGYKDMGDLWRAKYESDTLEEDLEQLYRELQPLYINLHAYVRRALHRYYGPELINLRGPIPAHLLGKGPLVAGVGTQSAGRPFSLPLNTSTLLPGNMWAQSWNKILDLVLPFPKKPPADITQIMKTQHWKPEKMFEEADKFFASLGLLSVPPNFWKKSMLEMPTDGREVECETSSWDFYTGDDFRVKKCTEVTIEDLLSVFHQMGHIQYFMQYQNLSVIFREGANPAFEEAVGSMITLSASSHKHLFSTGLLGVQRQDSEEEINFLMSIALEKIAFIPFSYLVDRFRWKVFDGTIKKDIYNQEWWNLRLTHQGLCPPVPRTEDDFDPGAKFHVSASVPYMRYFLSLVLQFQFHEALCNASGHVGPLHQCDIYNSKKAGKILENALKLGSSRPWREVLKELTGQSNMSTKALMSYFKPLLSWLVAENVQQGEILGWPDFTCSFEERSTNTVALLGVQMKPDQVTFGQWMLLVLSLVMFLVVLGLACRLYFLEKQSLGQDSVVLSTLPSTYFLGMPAEPQQAARRQWILLGLCLVLMLCVIGLIIRIFTHHHRTPPWMTAE</sequence>
<dbReference type="CDD" id="cd06461">
    <property type="entry name" value="M2_ACE"/>
    <property type="match status" value="1"/>
</dbReference>
<comment type="catalytic activity">
    <reaction evidence="16">
        <text>Met-enkephalin-Arg-Phe + H2O = L-arginyl-L-phenylalanine + Met-enkephalin</text>
        <dbReference type="Rhea" id="RHEA:70675"/>
        <dbReference type="ChEBI" id="CHEBI:15377"/>
        <dbReference type="ChEBI" id="CHEBI:189868"/>
        <dbReference type="ChEBI" id="CHEBI:189869"/>
        <dbReference type="ChEBI" id="CHEBI:189870"/>
    </reaction>
    <physiologicalReaction direction="left-to-right" evidence="16">
        <dbReference type="Rhea" id="RHEA:70676"/>
    </physiologicalReaction>
</comment>
<dbReference type="GO" id="GO:0004180">
    <property type="term" value="F:carboxypeptidase activity"/>
    <property type="evidence" value="ECO:0007669"/>
    <property type="project" value="UniProtKB-KW"/>
</dbReference>
<dbReference type="Ensembl" id="ENSCLAT00000007489.1">
    <property type="protein sequence ID" value="ENSCLAP00000007372.1"/>
    <property type="gene ID" value="ENSCLAG00000005184.1"/>
</dbReference>
<evidence type="ECO:0000256" key="13">
    <source>
        <dbReference type="ARBA" id="ARBA00037200"/>
    </source>
</evidence>
<evidence type="ECO:0000256" key="1">
    <source>
        <dbReference type="ARBA" id="ARBA00001923"/>
    </source>
</evidence>
<evidence type="ECO:0000256" key="8">
    <source>
        <dbReference type="ARBA" id="ARBA00022833"/>
    </source>
</evidence>
<feature type="binding site" evidence="30">
    <location>
        <position position="360"/>
    </location>
    <ligand>
        <name>Zn(2+)</name>
        <dbReference type="ChEBI" id="CHEBI:29105"/>
        <label>2</label>
        <note>catalytic</note>
    </ligand>
</feature>
<comment type="cofactor">
    <cofactor evidence="32">
        <name>Zn(2+)</name>
        <dbReference type="ChEBI" id="CHEBI:29105"/>
    </cofactor>
    <text evidence="32">Binds 2 Zn(2+) ions per subunit.</text>
</comment>
<dbReference type="InterPro" id="IPR001548">
    <property type="entry name" value="Peptidase_M2"/>
</dbReference>
<evidence type="ECO:0000256" key="30">
    <source>
        <dbReference type="PIRSR" id="PIRSR601548-8"/>
    </source>
</evidence>
<keyword evidence="33" id="KW-0472">Membrane</keyword>
<keyword evidence="3 32" id="KW-0121">Carboxypeptidase</keyword>
<dbReference type="GO" id="GO:0003081">
    <property type="term" value="P:regulation of systemic arterial blood pressure by renin-angiotensin"/>
    <property type="evidence" value="ECO:0007669"/>
    <property type="project" value="TreeGrafter"/>
</dbReference>
<evidence type="ECO:0000256" key="26">
    <source>
        <dbReference type="PIRSR" id="PIRSR601548-10"/>
    </source>
</evidence>
<dbReference type="PRINTS" id="PR00791">
    <property type="entry name" value="PEPDIPTASEA"/>
</dbReference>
<comment type="catalytic activity">
    <reaction evidence="25">
        <text>substance P + H2O = substance P(1-9) + L-Leu-L-Met-NH2</text>
        <dbReference type="Rhea" id="RHEA:71459"/>
        <dbReference type="ChEBI" id="CHEBI:15377"/>
        <dbReference type="ChEBI" id="CHEBI:190692"/>
        <dbReference type="ChEBI" id="CHEBI:190693"/>
        <dbReference type="ChEBI" id="CHEBI:190700"/>
    </reaction>
    <physiologicalReaction direction="left-to-right" evidence="25">
        <dbReference type="Rhea" id="RHEA:71460"/>
    </physiologicalReaction>
</comment>
<evidence type="ECO:0000256" key="12">
    <source>
        <dbReference type="ARBA" id="ARBA00036868"/>
    </source>
</evidence>
<evidence type="ECO:0000256" key="20">
    <source>
        <dbReference type="ARBA" id="ARBA00048012"/>
    </source>
</evidence>
<feature type="binding site" evidence="28">
    <location>
        <position position="332"/>
    </location>
    <ligand>
        <name>Zn(2+)</name>
        <dbReference type="ChEBI" id="CHEBI:29105"/>
        <label>1</label>
        <note>catalytic</note>
    </ligand>
</feature>
<comment type="catalytic activity">
    <reaction evidence="23">
        <text>neurotensin + H2O = neurotensin(1-11) + L-isoleucyl-L-leucine</text>
        <dbReference type="Rhea" id="RHEA:71475"/>
        <dbReference type="ChEBI" id="CHEBI:15377"/>
        <dbReference type="ChEBI" id="CHEBI:147362"/>
        <dbReference type="ChEBI" id="CHEBI:190704"/>
        <dbReference type="ChEBI" id="CHEBI:190706"/>
    </reaction>
    <physiologicalReaction direction="left-to-right" evidence="23">
        <dbReference type="Rhea" id="RHEA:71476"/>
    </physiologicalReaction>
</comment>
<keyword evidence="4 32" id="KW-0645">Protease</keyword>
<accession>A0A8C2V1I7</accession>
<evidence type="ECO:0000256" key="15">
    <source>
        <dbReference type="ARBA" id="ARBA00046406"/>
    </source>
</evidence>
<comment type="catalytic activity">
    <reaction evidence="22">
        <text>substance P + H2O = substance P(1-8) + Gly-L-Leu-L-Met-NH2</text>
        <dbReference type="Rhea" id="RHEA:71463"/>
        <dbReference type="ChEBI" id="CHEBI:15377"/>
        <dbReference type="ChEBI" id="CHEBI:190692"/>
        <dbReference type="ChEBI" id="CHEBI:190694"/>
        <dbReference type="ChEBI" id="CHEBI:190699"/>
    </reaction>
    <physiologicalReaction direction="left-to-right" evidence="22">
        <dbReference type="Rhea" id="RHEA:71464"/>
    </physiologicalReaction>
</comment>
<comment type="cofactor">
    <cofactor evidence="1">
        <name>chloride</name>
        <dbReference type="ChEBI" id="CHEBI:17996"/>
    </cofactor>
</comment>
<protein>
    <recommendedName>
        <fullName evidence="14 32">Angiotensin-converting enzyme</fullName>
        <ecNumber evidence="32">3.4.-.-</ecNumber>
    </recommendedName>
</protein>
<feature type="disulfide bond" evidence="29">
    <location>
        <begin position="487"/>
        <end position="499"/>
    </location>
</feature>
<gene>
    <name evidence="34" type="primary">LOC102027180</name>
</gene>
<dbReference type="FunFam" id="1.10.1370.30:FF:000004">
    <property type="entry name" value="Angiotensin-converting enzyme"/>
    <property type="match status" value="1"/>
</dbReference>
<dbReference type="Proteomes" id="UP000694398">
    <property type="component" value="Unassembled WGS sequence"/>
</dbReference>
<evidence type="ECO:0000256" key="3">
    <source>
        <dbReference type="ARBA" id="ARBA00022645"/>
    </source>
</evidence>
<feature type="transmembrane region" description="Helical" evidence="33">
    <location>
        <begin position="597"/>
        <end position="619"/>
    </location>
</feature>
<evidence type="ECO:0000256" key="9">
    <source>
        <dbReference type="ARBA" id="ARBA00023049"/>
    </source>
</evidence>
<comment type="catalytic activity">
    <reaction evidence="18">
        <text>goralatide + H2O = N-acetyl-L-seryl-L-aspartate + L-lysyl-L-proline</text>
        <dbReference type="Rhea" id="RHEA:71455"/>
        <dbReference type="ChEBI" id="CHEBI:15377"/>
        <dbReference type="ChEBI" id="CHEBI:190701"/>
        <dbReference type="ChEBI" id="CHEBI:190702"/>
        <dbReference type="ChEBI" id="CHEBI:190703"/>
    </reaction>
    <physiologicalReaction direction="left-to-right" evidence="18">
        <dbReference type="Rhea" id="RHEA:71456"/>
    </physiologicalReaction>
</comment>
<keyword evidence="33" id="KW-0812">Transmembrane</keyword>
<dbReference type="GO" id="GO:0046872">
    <property type="term" value="F:metal ion binding"/>
    <property type="evidence" value="ECO:0007669"/>
    <property type="project" value="UniProtKB-KW"/>
</dbReference>
<keyword evidence="11 26" id="KW-0325">Glycoprotein</keyword>
<dbReference type="GeneTree" id="ENSGT00940000163921"/>
<feature type="binding site" evidence="28">
    <location>
        <position position="336"/>
    </location>
    <ligand>
        <name>Zn(2+)</name>
        <dbReference type="ChEBI" id="CHEBI:29105"/>
        <label>1</label>
        <note>catalytic</note>
    </ligand>
</feature>
<dbReference type="GO" id="GO:0006508">
    <property type="term" value="P:proteolysis"/>
    <property type="evidence" value="ECO:0007669"/>
    <property type="project" value="UniProtKB-KW"/>
</dbReference>
<evidence type="ECO:0000256" key="29">
    <source>
        <dbReference type="PIRSR" id="PIRSR601548-4"/>
    </source>
</evidence>
<comment type="function">
    <text evidence="13">Soluble form that is released in blood plasma and other body fluids following proteolytic cleavage in the juxtamembrane stalk region.</text>
</comment>
<evidence type="ECO:0000256" key="27">
    <source>
        <dbReference type="PIRSR" id="PIRSR601548-2"/>
    </source>
</evidence>
<evidence type="ECO:0000256" key="18">
    <source>
        <dbReference type="ARBA" id="ARBA00047642"/>
    </source>
</evidence>
<feature type="binding site" evidence="28">
    <location>
        <position position="360"/>
    </location>
    <ligand>
        <name>Zn(2+)</name>
        <dbReference type="ChEBI" id="CHEBI:29105"/>
        <label>1</label>
        <note>catalytic</note>
    </ligand>
</feature>
<comment type="catalytic activity">
    <reaction evidence="19">
        <text>angiotensin I + H2O = L-histidyl-L-leucine + angiotensin II</text>
        <dbReference type="Rhea" id="RHEA:63560"/>
        <dbReference type="ChEBI" id="CHEBI:15377"/>
        <dbReference type="ChEBI" id="CHEBI:58506"/>
        <dbReference type="ChEBI" id="CHEBI:147350"/>
        <dbReference type="ChEBI" id="CHEBI:147392"/>
        <dbReference type="EC" id="3.4.15.1"/>
    </reaction>
    <physiologicalReaction direction="left-to-right" evidence="19">
        <dbReference type="Rhea" id="RHEA:63561"/>
    </physiologicalReaction>
</comment>
<keyword evidence="8 28" id="KW-0862">Zinc</keyword>
<evidence type="ECO:0000256" key="4">
    <source>
        <dbReference type="ARBA" id="ARBA00022670"/>
    </source>
</evidence>